<reference evidence="2" key="1">
    <citation type="submission" date="2017-02" db="UniProtKB">
        <authorList>
            <consortium name="WormBaseParasite"/>
        </authorList>
    </citation>
    <scope>IDENTIFICATION</scope>
</reference>
<dbReference type="Proteomes" id="UP000038045">
    <property type="component" value="Unplaced"/>
</dbReference>
<name>A0A0N4ZXX6_PARTI</name>
<protein>
    <submittedName>
        <fullName evidence="2">Reverse transcriptase domain-containing protein</fullName>
    </submittedName>
</protein>
<proteinExistence type="predicted"/>
<evidence type="ECO:0000313" key="2">
    <source>
        <dbReference type="WBParaSite" id="PTRK_0001365000.1"/>
    </source>
</evidence>
<evidence type="ECO:0000313" key="1">
    <source>
        <dbReference type="Proteomes" id="UP000038045"/>
    </source>
</evidence>
<keyword evidence="1" id="KW-1185">Reference proteome</keyword>
<accession>A0A0N4ZXX6</accession>
<sequence length="219" mass="25426">MADIITDESARIGPHINPAKTVLLANPGKAFQGITILDQEIPISESFTYLGKDVSFTKRRAYVAQVKERAWKAYHKVKKFRSTNQKVFLYDSLISSAMLYGSQSWNLTEGSLNQLEITERKILRRIFNNLNFKADDGLISVPNEVLYEMVNVKPLREKILNRKLKYFYNVLKQEDRWVQKLLNKVTFLKRPIGCPQIDTWTVFSTIWKEKGKDGHVLKE</sequence>
<organism evidence="1 2">
    <name type="scientific">Parastrongyloides trichosuri</name>
    <name type="common">Possum-specific nematode worm</name>
    <dbReference type="NCBI Taxonomy" id="131310"/>
    <lineage>
        <taxon>Eukaryota</taxon>
        <taxon>Metazoa</taxon>
        <taxon>Ecdysozoa</taxon>
        <taxon>Nematoda</taxon>
        <taxon>Chromadorea</taxon>
        <taxon>Rhabditida</taxon>
        <taxon>Tylenchina</taxon>
        <taxon>Panagrolaimomorpha</taxon>
        <taxon>Strongyloidoidea</taxon>
        <taxon>Strongyloididae</taxon>
        <taxon>Parastrongyloides</taxon>
    </lineage>
</organism>
<dbReference type="WBParaSite" id="PTRK_0001365000.1">
    <property type="protein sequence ID" value="PTRK_0001365000.1"/>
    <property type="gene ID" value="PTRK_0001365000"/>
</dbReference>
<dbReference type="AlphaFoldDB" id="A0A0N4ZXX6"/>